<dbReference type="Pfam" id="PF13794">
    <property type="entry name" value="MiaE_2"/>
    <property type="match status" value="1"/>
</dbReference>
<dbReference type="Proteomes" id="UP000319516">
    <property type="component" value="Unassembled WGS sequence"/>
</dbReference>
<gene>
    <name evidence="2" type="ORF">FB467_1262</name>
</gene>
<reference evidence="2 3" key="1">
    <citation type="submission" date="2019-06" db="EMBL/GenBank/DDBJ databases">
        <title>Sequencing the genomes of 1000 actinobacteria strains.</title>
        <authorList>
            <person name="Klenk H.-P."/>
        </authorList>
    </citation>
    <scope>NUCLEOTIDE SEQUENCE [LARGE SCALE GENOMIC DNA]</scope>
    <source>
        <strain evidence="2 3">DSM 12335</strain>
    </source>
</reference>
<dbReference type="CDD" id="cd00657">
    <property type="entry name" value="Ferritin_like"/>
    <property type="match status" value="1"/>
</dbReference>
<name>A0A542YQ25_9MICO</name>
<comment type="caution">
    <text evidence="2">The sequence shown here is derived from an EMBL/GenBank/DDBJ whole genome shotgun (WGS) entry which is preliminary data.</text>
</comment>
<feature type="domain" description="Ferritin-like" evidence="1">
    <location>
        <begin position="21"/>
        <end position="200"/>
    </location>
</feature>
<dbReference type="InterPro" id="IPR009078">
    <property type="entry name" value="Ferritin-like_SF"/>
</dbReference>
<dbReference type="SUPFAM" id="SSF47240">
    <property type="entry name" value="Ferritin-like"/>
    <property type="match status" value="1"/>
</dbReference>
<accession>A0A542YQ25</accession>
<dbReference type="Gene3D" id="1.20.1260.10">
    <property type="match status" value="1"/>
</dbReference>
<protein>
    <submittedName>
        <fullName evidence="2">tRNA-(MS[2]IO[6]A)-hydroxylase MiaE-like protein</fullName>
    </submittedName>
</protein>
<evidence type="ECO:0000313" key="2">
    <source>
        <dbReference type="EMBL" id="TQL50159.1"/>
    </source>
</evidence>
<evidence type="ECO:0000313" key="3">
    <source>
        <dbReference type="Proteomes" id="UP000319516"/>
    </source>
</evidence>
<dbReference type="RefSeq" id="WP_141784331.1">
    <property type="nucleotide sequence ID" value="NZ_BAAAIK010000004.1"/>
</dbReference>
<dbReference type="AlphaFoldDB" id="A0A542YQ25"/>
<keyword evidence="3" id="KW-1185">Reference proteome</keyword>
<dbReference type="InterPro" id="IPR059125">
    <property type="entry name" value="Ferritin_actino"/>
</dbReference>
<dbReference type="OrthoDB" id="3728083at2"/>
<proteinExistence type="predicted"/>
<sequence length="233" mass="24949">MTGDVVSQEPPQGSGTVDQGALADLFGALAYAELTASLQMAADAARAPSIPVQSALGRMMTVEFGQFERLTARLAELGRDPEEAMAPFVPAIRAYHDRTTPSDWLEGLVKAYVGDGIARDFYREVAVHLEPLDRALVEQVLGDGDQDDLVVASVTEAIEKDPRLAGRLALWGRRLVGEAIAQTQYVMVERDSLASVIVGGGLGSGLDLAEFGRMITRLTEAHAARMQRLGLTA</sequence>
<dbReference type="InterPro" id="IPR012347">
    <property type="entry name" value="Ferritin-like"/>
</dbReference>
<evidence type="ECO:0000259" key="1">
    <source>
        <dbReference type="Pfam" id="PF13794"/>
    </source>
</evidence>
<organism evidence="2 3">
    <name type="scientific">Ornithinicoccus hortensis</name>
    <dbReference type="NCBI Taxonomy" id="82346"/>
    <lineage>
        <taxon>Bacteria</taxon>
        <taxon>Bacillati</taxon>
        <taxon>Actinomycetota</taxon>
        <taxon>Actinomycetes</taxon>
        <taxon>Micrococcales</taxon>
        <taxon>Intrasporangiaceae</taxon>
        <taxon>Ornithinicoccus</taxon>
    </lineage>
</organism>
<dbReference type="EMBL" id="VFOP01000001">
    <property type="protein sequence ID" value="TQL50159.1"/>
    <property type="molecule type" value="Genomic_DNA"/>
</dbReference>